<protein>
    <submittedName>
        <fullName evidence="1">Uncharacterized protein</fullName>
    </submittedName>
</protein>
<dbReference type="RefSeq" id="WP_093936916.1">
    <property type="nucleotide sequence ID" value="NZ_NMQT01000102.1"/>
</dbReference>
<gene>
    <name evidence="1" type="ORF">CFP71_27870</name>
</gene>
<dbReference type="EMBL" id="NMQT01000102">
    <property type="protein sequence ID" value="OXM50255.1"/>
    <property type="molecule type" value="Genomic_DNA"/>
</dbReference>
<keyword evidence="2" id="KW-1185">Reference proteome</keyword>
<accession>A0A229RUQ5</accession>
<proteinExistence type="predicted"/>
<evidence type="ECO:0000313" key="2">
    <source>
        <dbReference type="Proteomes" id="UP000215223"/>
    </source>
</evidence>
<evidence type="ECO:0000313" key="1">
    <source>
        <dbReference type="EMBL" id="OXM50255.1"/>
    </source>
</evidence>
<comment type="caution">
    <text evidence="1">The sequence shown here is derived from an EMBL/GenBank/DDBJ whole genome shotgun (WGS) entry which is preliminary data.</text>
</comment>
<name>A0A229RUQ5_9PSEU</name>
<reference evidence="1 2" key="1">
    <citation type="submission" date="2017-07" db="EMBL/GenBank/DDBJ databases">
        <title>Amycolatopsis thailandensis Genome sequencing and assembly.</title>
        <authorList>
            <person name="Kaur N."/>
            <person name="Mayilraj S."/>
        </authorList>
    </citation>
    <scope>NUCLEOTIDE SEQUENCE [LARGE SCALE GENOMIC DNA]</scope>
    <source>
        <strain evidence="1 2">JCM 16380</strain>
    </source>
</reference>
<sequence>MPRPPTATWTSAWPLHARPRCSPGTAPGRHSRKRFIALYYLGQIGNPANPILPVIDDLAQDRRILSGIGSRTSHELADDLHCQTIALSARSRIAPPLH</sequence>
<dbReference type="Proteomes" id="UP000215223">
    <property type="component" value="Unassembled WGS sequence"/>
</dbReference>
<dbReference type="AlphaFoldDB" id="A0A229RUQ5"/>
<organism evidence="1 2">
    <name type="scientific">Amycolatopsis thailandensis</name>
    <dbReference type="NCBI Taxonomy" id="589330"/>
    <lineage>
        <taxon>Bacteria</taxon>
        <taxon>Bacillati</taxon>
        <taxon>Actinomycetota</taxon>
        <taxon>Actinomycetes</taxon>
        <taxon>Pseudonocardiales</taxon>
        <taxon>Pseudonocardiaceae</taxon>
        <taxon>Amycolatopsis</taxon>
    </lineage>
</organism>